<dbReference type="Gene3D" id="3.30.1140.40">
    <property type="entry name" value="Tctex-1"/>
    <property type="match status" value="1"/>
</dbReference>
<dbReference type="CDD" id="cd21451">
    <property type="entry name" value="DLC-like_TCTEX1D"/>
    <property type="match status" value="1"/>
</dbReference>
<dbReference type="PANTHER" id="PTHR21255:SF65">
    <property type="entry name" value="TCTEX1 DOMAIN-CONTAINING PROTEIN 2"/>
    <property type="match status" value="1"/>
</dbReference>
<dbReference type="GO" id="GO:0007018">
    <property type="term" value="P:microtubule-based movement"/>
    <property type="evidence" value="ECO:0007669"/>
    <property type="project" value="TreeGrafter"/>
</dbReference>
<dbReference type="Proteomes" id="UP000663881">
    <property type="component" value="Unassembled WGS sequence"/>
</dbReference>
<evidence type="ECO:0000313" key="4">
    <source>
        <dbReference type="EMBL" id="CAF3717686.1"/>
    </source>
</evidence>
<dbReference type="EMBL" id="CAJOAY010000694">
    <property type="protein sequence ID" value="CAF3717686.1"/>
    <property type="molecule type" value="Genomic_DNA"/>
</dbReference>
<dbReference type="GO" id="GO:0045505">
    <property type="term" value="F:dynein intermediate chain binding"/>
    <property type="evidence" value="ECO:0007669"/>
    <property type="project" value="TreeGrafter"/>
</dbReference>
<evidence type="ECO:0000313" key="5">
    <source>
        <dbReference type="Proteomes" id="UP000663891"/>
    </source>
</evidence>
<evidence type="ECO:0000313" key="3">
    <source>
        <dbReference type="EMBL" id="CAF1143293.1"/>
    </source>
</evidence>
<dbReference type="GO" id="GO:0005737">
    <property type="term" value="C:cytoplasm"/>
    <property type="evidence" value="ECO:0007669"/>
    <property type="project" value="TreeGrafter"/>
</dbReference>
<sequence>MNNISPIPMDTFAETPNSEKHNSKPHVHMRRSSAYPGYNNVSSASLIAARIRRQSTRNSIPRHGYNHRLIRYENTYRMEPTHDHKVDIDQVRRLTTDIIQAAISGYKYDVNRAKKFASSLSERIRNEIRQLSFARYKTIVQVTIGQKRSQGLLVASRCLWDIQLDRQLTISKQTANAFITVTIFLVYTE</sequence>
<reference evidence="3" key="1">
    <citation type="submission" date="2021-02" db="EMBL/GenBank/DDBJ databases">
        <authorList>
            <person name="Nowell W R."/>
        </authorList>
    </citation>
    <scope>NUCLEOTIDE SEQUENCE</scope>
</reference>
<protein>
    <submittedName>
        <fullName evidence="3">Uncharacterized protein</fullName>
    </submittedName>
</protein>
<accession>A0A814S4V5</accession>
<name>A0A814S4V5_9BILA</name>
<organism evidence="3 5">
    <name type="scientific">Adineta steineri</name>
    <dbReference type="NCBI Taxonomy" id="433720"/>
    <lineage>
        <taxon>Eukaryota</taxon>
        <taxon>Metazoa</taxon>
        <taxon>Spiralia</taxon>
        <taxon>Gnathifera</taxon>
        <taxon>Rotifera</taxon>
        <taxon>Eurotatoria</taxon>
        <taxon>Bdelloidea</taxon>
        <taxon>Adinetida</taxon>
        <taxon>Adinetidae</taxon>
        <taxon>Adineta</taxon>
    </lineage>
</organism>
<comment type="similarity">
    <text evidence="1">Belongs to the dynein light chain Tctex-type family.</text>
</comment>
<feature type="region of interest" description="Disordered" evidence="2">
    <location>
        <begin position="1"/>
        <end position="36"/>
    </location>
</feature>
<dbReference type="InterPro" id="IPR038586">
    <property type="entry name" value="Tctex-1-like_sf"/>
</dbReference>
<dbReference type="PANTHER" id="PTHR21255">
    <property type="entry name" value="T-COMPLEX-ASSOCIATED-TESTIS-EXPRESSED 1/ DYNEIN LIGHT CHAIN"/>
    <property type="match status" value="1"/>
</dbReference>
<proteinExistence type="inferred from homology"/>
<dbReference type="Proteomes" id="UP000663891">
    <property type="component" value="Unassembled WGS sequence"/>
</dbReference>
<dbReference type="EMBL" id="CAJNON010000252">
    <property type="protein sequence ID" value="CAF1143293.1"/>
    <property type="molecule type" value="Genomic_DNA"/>
</dbReference>
<comment type="caution">
    <text evidence="3">The sequence shown here is derived from an EMBL/GenBank/DDBJ whole genome shotgun (WGS) entry which is preliminary data.</text>
</comment>
<gene>
    <name evidence="4" type="ORF">OKA104_LOCUS13642</name>
    <name evidence="3" type="ORF">VCS650_LOCUS22393</name>
</gene>
<dbReference type="InterPro" id="IPR005334">
    <property type="entry name" value="Tctex-1-like"/>
</dbReference>
<dbReference type="AlphaFoldDB" id="A0A814S4V5"/>
<evidence type="ECO:0000256" key="2">
    <source>
        <dbReference type="SAM" id="MobiDB-lite"/>
    </source>
</evidence>
<evidence type="ECO:0000256" key="1">
    <source>
        <dbReference type="ARBA" id="ARBA00005361"/>
    </source>
</evidence>
<dbReference type="OrthoDB" id="10248487at2759"/>
<dbReference type="GO" id="GO:0005868">
    <property type="term" value="C:cytoplasmic dynein complex"/>
    <property type="evidence" value="ECO:0007669"/>
    <property type="project" value="TreeGrafter"/>
</dbReference>
<dbReference type="Pfam" id="PF03645">
    <property type="entry name" value="Tctex-1"/>
    <property type="match status" value="1"/>
</dbReference>